<keyword evidence="1" id="KW-0812">Transmembrane</keyword>
<dbReference type="Pfam" id="PF07963">
    <property type="entry name" value="N_methyl"/>
    <property type="match status" value="1"/>
</dbReference>
<gene>
    <name evidence="2" type="ORF">A3D56_00765</name>
</gene>
<organism evidence="2 3">
    <name type="scientific">Candidatus Taylorbacteria bacterium RIFCSPHIGHO2_02_FULL_45_35</name>
    <dbReference type="NCBI Taxonomy" id="1802311"/>
    <lineage>
        <taxon>Bacteria</taxon>
        <taxon>Candidatus Tayloriibacteriota</taxon>
    </lineage>
</organism>
<dbReference type="InterPro" id="IPR012902">
    <property type="entry name" value="N_methyl_site"/>
</dbReference>
<reference evidence="2 3" key="1">
    <citation type="journal article" date="2016" name="Nat. Commun.">
        <title>Thousands of microbial genomes shed light on interconnected biogeochemical processes in an aquifer system.</title>
        <authorList>
            <person name="Anantharaman K."/>
            <person name="Brown C.T."/>
            <person name="Hug L.A."/>
            <person name="Sharon I."/>
            <person name="Castelle C.J."/>
            <person name="Probst A.J."/>
            <person name="Thomas B.C."/>
            <person name="Singh A."/>
            <person name="Wilkins M.J."/>
            <person name="Karaoz U."/>
            <person name="Brodie E.L."/>
            <person name="Williams K.H."/>
            <person name="Hubbard S.S."/>
            <person name="Banfield J.F."/>
        </authorList>
    </citation>
    <scope>NUCLEOTIDE SEQUENCE [LARGE SCALE GENOMIC DNA]</scope>
</reference>
<sequence length="181" mass="19450">MKDILKIKTARSSQGFSLVEMIVYVGLLSVILTAVIVILINLTTTYRSLKVSKDIDLSAFTALERISNEIKLADSINVAQSTLATTTSPALALNTYDAGGASTVLTFSVSNGLLRVSEGGVDKGSLIASTTKVTRLIFYSVSTTTTEAVTVELWLASGTSTTYREEKFYSTAVLRGSYKNR</sequence>
<keyword evidence="1" id="KW-0472">Membrane</keyword>
<dbReference type="EMBL" id="MHRP01000047">
    <property type="protein sequence ID" value="OHA25690.1"/>
    <property type="molecule type" value="Genomic_DNA"/>
</dbReference>
<feature type="transmembrane region" description="Helical" evidence="1">
    <location>
        <begin position="21"/>
        <end position="42"/>
    </location>
</feature>
<keyword evidence="1" id="KW-1133">Transmembrane helix</keyword>
<dbReference type="AlphaFoldDB" id="A0A1G2MP64"/>
<evidence type="ECO:0008006" key="4">
    <source>
        <dbReference type="Google" id="ProtNLM"/>
    </source>
</evidence>
<protein>
    <recommendedName>
        <fullName evidence="4">Prepilin-type N-terminal cleavage/methylation domain-containing protein</fullName>
    </recommendedName>
</protein>
<name>A0A1G2MP64_9BACT</name>
<dbReference type="Proteomes" id="UP000177943">
    <property type="component" value="Unassembled WGS sequence"/>
</dbReference>
<proteinExistence type="predicted"/>
<comment type="caution">
    <text evidence="2">The sequence shown here is derived from an EMBL/GenBank/DDBJ whole genome shotgun (WGS) entry which is preliminary data.</text>
</comment>
<evidence type="ECO:0000313" key="3">
    <source>
        <dbReference type="Proteomes" id="UP000177943"/>
    </source>
</evidence>
<evidence type="ECO:0000256" key="1">
    <source>
        <dbReference type="SAM" id="Phobius"/>
    </source>
</evidence>
<accession>A0A1G2MP64</accession>
<evidence type="ECO:0000313" key="2">
    <source>
        <dbReference type="EMBL" id="OHA25690.1"/>
    </source>
</evidence>